<sequence>MLDEIINYVQSLQHQVEFLSLKLTAASTYYDFNSEADDLETMQRARASEAKELARYKRDGYGGISCFQPTWPL</sequence>
<evidence type="ECO:0000313" key="3">
    <source>
        <dbReference type="EMBL" id="AFK39942.1"/>
    </source>
</evidence>
<organism evidence="3">
    <name type="scientific">Medicago truncatula</name>
    <name type="common">Barrel medic</name>
    <name type="synonym">Medicago tribuloides</name>
    <dbReference type="NCBI Taxonomy" id="3880"/>
    <lineage>
        <taxon>Eukaryota</taxon>
        <taxon>Viridiplantae</taxon>
        <taxon>Streptophyta</taxon>
        <taxon>Embryophyta</taxon>
        <taxon>Tracheophyta</taxon>
        <taxon>Spermatophyta</taxon>
        <taxon>Magnoliopsida</taxon>
        <taxon>eudicotyledons</taxon>
        <taxon>Gunneridae</taxon>
        <taxon>Pentapetalae</taxon>
        <taxon>rosids</taxon>
        <taxon>fabids</taxon>
        <taxon>Fabales</taxon>
        <taxon>Fabaceae</taxon>
        <taxon>Papilionoideae</taxon>
        <taxon>50 kb inversion clade</taxon>
        <taxon>NPAAA clade</taxon>
        <taxon>Hologalegina</taxon>
        <taxon>IRL clade</taxon>
        <taxon>Trifolieae</taxon>
        <taxon>Medicago</taxon>
    </lineage>
</organism>
<comment type="subcellular location">
    <subcellularLocation>
        <location evidence="1">Nucleus</location>
    </subcellularLocation>
</comment>
<dbReference type="AlphaFoldDB" id="I3SI50"/>
<protein>
    <submittedName>
        <fullName evidence="3">Uncharacterized protein</fullName>
    </submittedName>
</protein>
<accession>I3SI50</accession>
<dbReference type="GO" id="GO:0006355">
    <property type="term" value="P:regulation of DNA-templated transcription"/>
    <property type="evidence" value="ECO:0007669"/>
    <property type="project" value="InterPro"/>
</dbReference>
<proteinExistence type="evidence at transcript level"/>
<dbReference type="GO" id="GO:0005634">
    <property type="term" value="C:nucleus"/>
    <property type="evidence" value="ECO:0007669"/>
    <property type="project" value="UniProtKB-SubCell"/>
</dbReference>
<evidence type="ECO:0000256" key="1">
    <source>
        <dbReference type="ARBA" id="ARBA00004123"/>
    </source>
</evidence>
<dbReference type="PANTHER" id="PTHR12565:SF340">
    <property type="entry name" value="TRANSCRIPTION FACTOR BEE 3"/>
    <property type="match status" value="1"/>
</dbReference>
<evidence type="ECO:0000256" key="2">
    <source>
        <dbReference type="ARBA" id="ARBA00023242"/>
    </source>
</evidence>
<dbReference type="InterPro" id="IPR024097">
    <property type="entry name" value="bHLH_ZIP_TF"/>
</dbReference>
<dbReference type="ExpressionAtlas" id="I3SI50">
    <property type="expression patterns" value="differential"/>
</dbReference>
<dbReference type="EMBL" id="BT140147">
    <property type="protein sequence ID" value="AFK39942.1"/>
    <property type="molecule type" value="mRNA"/>
</dbReference>
<dbReference type="PANTHER" id="PTHR12565">
    <property type="entry name" value="STEROL REGULATORY ELEMENT-BINDING PROTEIN"/>
    <property type="match status" value="1"/>
</dbReference>
<reference evidence="3" key="1">
    <citation type="submission" date="2012-05" db="EMBL/GenBank/DDBJ databases">
        <authorList>
            <person name="Krishnakumar V."/>
            <person name="Cheung F."/>
            <person name="Xiao Y."/>
            <person name="Chan A."/>
            <person name="Moskal W.A."/>
            <person name="Town C.D."/>
        </authorList>
    </citation>
    <scope>NUCLEOTIDE SEQUENCE</scope>
</reference>
<name>I3SI50_MEDTR</name>
<keyword evidence="2" id="KW-0539">Nucleus</keyword>